<dbReference type="PANTHER" id="PTHR23101:SF97">
    <property type="entry name" value="DOMAIN PROTEIN, PUTATIVE (AFU_ORTHOLOGUE AFUA_2G10890)-RELATED"/>
    <property type="match status" value="1"/>
</dbReference>
<dbReference type="EMBL" id="ML986588">
    <property type="protein sequence ID" value="KAF2268056.1"/>
    <property type="molecule type" value="Genomic_DNA"/>
</dbReference>
<dbReference type="Gene3D" id="1.20.1050.80">
    <property type="entry name" value="VPS9 domain"/>
    <property type="match status" value="1"/>
</dbReference>
<feature type="compositionally biased region" description="Basic and acidic residues" evidence="2">
    <location>
        <begin position="44"/>
        <end position="60"/>
    </location>
</feature>
<gene>
    <name evidence="4" type="ORF">CC78DRAFT_530449</name>
</gene>
<organism evidence="4 5">
    <name type="scientific">Lojkania enalia</name>
    <dbReference type="NCBI Taxonomy" id="147567"/>
    <lineage>
        <taxon>Eukaryota</taxon>
        <taxon>Fungi</taxon>
        <taxon>Dikarya</taxon>
        <taxon>Ascomycota</taxon>
        <taxon>Pezizomycotina</taxon>
        <taxon>Dothideomycetes</taxon>
        <taxon>Pleosporomycetidae</taxon>
        <taxon>Pleosporales</taxon>
        <taxon>Pleosporales incertae sedis</taxon>
        <taxon>Lojkania</taxon>
    </lineage>
</organism>
<dbReference type="GO" id="GO:0016192">
    <property type="term" value="P:vesicle-mediated transport"/>
    <property type="evidence" value="ECO:0007669"/>
    <property type="project" value="InterPro"/>
</dbReference>
<name>A0A9P4KH67_9PLEO</name>
<feature type="domain" description="VPS9" evidence="3">
    <location>
        <begin position="218"/>
        <end position="375"/>
    </location>
</feature>
<dbReference type="GO" id="GO:0031267">
    <property type="term" value="F:small GTPase binding"/>
    <property type="evidence" value="ECO:0007669"/>
    <property type="project" value="TreeGrafter"/>
</dbReference>
<feature type="compositionally biased region" description="Basic and acidic residues" evidence="2">
    <location>
        <begin position="536"/>
        <end position="549"/>
    </location>
</feature>
<evidence type="ECO:0000256" key="2">
    <source>
        <dbReference type="SAM" id="MobiDB-lite"/>
    </source>
</evidence>
<proteinExistence type="predicted"/>
<reference evidence="5" key="1">
    <citation type="journal article" date="2020" name="Stud. Mycol.">
        <title>101 Dothideomycetes genomes: A test case for predicting lifestyles and emergence of pathogens.</title>
        <authorList>
            <person name="Haridas S."/>
            <person name="Albert R."/>
            <person name="Binder M."/>
            <person name="Bloem J."/>
            <person name="LaButti K."/>
            <person name="Salamov A."/>
            <person name="Andreopoulos B."/>
            <person name="Baker S."/>
            <person name="Barry K."/>
            <person name="Bills G."/>
            <person name="Bluhm B."/>
            <person name="Cannon C."/>
            <person name="Castanera R."/>
            <person name="Culley D."/>
            <person name="Daum C."/>
            <person name="Ezra D."/>
            <person name="Gonzalez J."/>
            <person name="Henrissat B."/>
            <person name="Kuo A."/>
            <person name="Liang C."/>
            <person name="Lipzen A."/>
            <person name="Lutzoni F."/>
            <person name="Magnuson J."/>
            <person name="Mondo S."/>
            <person name="Nolan M."/>
            <person name="Ohm R."/>
            <person name="Pangilinan J."/>
            <person name="Park H.-J."/>
            <person name="Ramirez L."/>
            <person name="Alfaro M."/>
            <person name="Sun H."/>
            <person name="Tritt A."/>
            <person name="Yoshinaga Y."/>
            <person name="Zwiers L.-H."/>
            <person name="Turgeon B."/>
            <person name="Goodwin S."/>
            <person name="Spatafora J."/>
            <person name="Crous P."/>
            <person name="Grigoriev I."/>
        </authorList>
    </citation>
    <scope>NUCLEOTIDE SEQUENCE [LARGE SCALE GENOMIC DNA]</scope>
    <source>
        <strain evidence="5">CBS 304.66</strain>
    </source>
</reference>
<keyword evidence="5" id="KW-1185">Reference proteome</keyword>
<dbReference type="GO" id="GO:0005085">
    <property type="term" value="F:guanyl-nucleotide exchange factor activity"/>
    <property type="evidence" value="ECO:0007669"/>
    <property type="project" value="InterPro"/>
</dbReference>
<dbReference type="Proteomes" id="UP000800093">
    <property type="component" value="Unassembled WGS sequence"/>
</dbReference>
<sequence length="732" mass="80064">MAERPKNLNTSKSFTRLESAKAQDPLSRSRSSTLQASPVPDILDPLKVKLSPDNEDEHVGGDVFASQEDAEEDNGNEQAEPDTLEELPIEIRSLTERFLESLSAKVHPSPLSADALAELFQDFYTRASSQINTHIATLSSRLGRERSASSASKKGPAGRNNSGNGGEQQMLTTSELADRKKARRLLEIKRANLEEAVERAVCEKVYDRIYRHRSTDDQERDHKLRSRTAALSLVGIGLKELLMTAEELSEQERQRTKEKEDEIRGWLSSAREDVQKMDEEKYPLGKLHHLTAAHKSIVEALSKIFPASSSADEILPTLIYTLITSPPECINVISNLKFIQRFRGSSRMDGETAYCLVNLEAAVSFLETVDLSSLRADEAKGGPEKTISRPSTPRSEVTPMPLGLSQAPDLTQTPATPTKDVSVKQPPSPSTKAQRRLSNLIQAQTNRIEAASDAVRESILDSADQALDTINNTLENSFRFFFGRLKERDPNSPVAQEQPQLPKTLADARKLVSSPTRISTVEDENGSISAASSTMGDEHLEEPARKDTGSKMSDLFGGRRQIRDRSVDSTKSGGSGKRVGFAASSNDPKPGNLLSVKTEPPPIQANASAVDSIRNMSNSLNPLNRFAGINLPRFGRTASSSASTLAAVSPAPEQNKSVPPSLPTKLSSGETSQVDEKGPRAVTALEALKKTTPPVKKFLEAKDAQDLKLKEVDELLKEYQRLAGALRQAINY</sequence>
<feature type="region of interest" description="Disordered" evidence="2">
    <location>
        <begin position="645"/>
        <end position="679"/>
    </location>
</feature>
<dbReference type="InterPro" id="IPR037191">
    <property type="entry name" value="VPS9_dom_sf"/>
</dbReference>
<evidence type="ECO:0000259" key="3">
    <source>
        <dbReference type="PROSITE" id="PS51205"/>
    </source>
</evidence>
<dbReference type="InterPro" id="IPR045046">
    <property type="entry name" value="Vps9-like"/>
</dbReference>
<feature type="region of interest" description="Disordered" evidence="2">
    <location>
        <begin position="376"/>
        <end position="435"/>
    </location>
</feature>
<dbReference type="GO" id="GO:0005829">
    <property type="term" value="C:cytosol"/>
    <property type="evidence" value="ECO:0007669"/>
    <property type="project" value="TreeGrafter"/>
</dbReference>
<feature type="region of interest" description="Disordered" evidence="2">
    <location>
        <begin position="1"/>
        <end position="86"/>
    </location>
</feature>
<comment type="caution">
    <text evidence="4">The sequence shown here is derived from an EMBL/GenBank/DDBJ whole genome shotgun (WGS) entry which is preliminary data.</text>
</comment>
<feature type="coiled-coil region" evidence="1">
    <location>
        <begin position="176"/>
        <end position="203"/>
    </location>
</feature>
<feature type="compositionally biased region" description="Polar residues" evidence="2">
    <location>
        <begin position="7"/>
        <end position="16"/>
    </location>
</feature>
<feature type="region of interest" description="Disordered" evidence="2">
    <location>
        <begin position="512"/>
        <end position="600"/>
    </location>
</feature>
<feature type="compositionally biased region" description="Polar residues" evidence="2">
    <location>
        <begin position="654"/>
        <end position="672"/>
    </location>
</feature>
<evidence type="ECO:0000313" key="4">
    <source>
        <dbReference type="EMBL" id="KAF2268056.1"/>
    </source>
</evidence>
<dbReference type="OrthoDB" id="10264848at2759"/>
<dbReference type="GO" id="GO:0030139">
    <property type="term" value="C:endocytic vesicle"/>
    <property type="evidence" value="ECO:0007669"/>
    <property type="project" value="TreeGrafter"/>
</dbReference>
<evidence type="ECO:0000256" key="1">
    <source>
        <dbReference type="SAM" id="Coils"/>
    </source>
</evidence>
<dbReference type="AlphaFoldDB" id="A0A9P4KH67"/>
<protein>
    <recommendedName>
        <fullName evidence="3">VPS9 domain-containing protein</fullName>
    </recommendedName>
</protein>
<feature type="compositionally biased region" description="Polar residues" evidence="2">
    <location>
        <begin position="26"/>
        <end position="36"/>
    </location>
</feature>
<feature type="region of interest" description="Disordered" evidence="2">
    <location>
        <begin position="138"/>
        <end position="176"/>
    </location>
</feature>
<dbReference type="Pfam" id="PF02204">
    <property type="entry name" value="VPS9"/>
    <property type="match status" value="1"/>
</dbReference>
<feature type="compositionally biased region" description="Basic and acidic residues" evidence="2">
    <location>
        <begin position="376"/>
        <end position="387"/>
    </location>
</feature>
<dbReference type="SMART" id="SM00167">
    <property type="entry name" value="VPS9"/>
    <property type="match status" value="1"/>
</dbReference>
<dbReference type="PROSITE" id="PS51205">
    <property type="entry name" value="VPS9"/>
    <property type="match status" value="1"/>
</dbReference>
<feature type="compositionally biased region" description="Polar residues" evidence="2">
    <location>
        <begin position="526"/>
        <end position="535"/>
    </location>
</feature>
<feature type="compositionally biased region" description="Polar residues" evidence="2">
    <location>
        <begin position="159"/>
        <end position="175"/>
    </location>
</feature>
<dbReference type="SUPFAM" id="SSF109993">
    <property type="entry name" value="VPS9 domain"/>
    <property type="match status" value="1"/>
</dbReference>
<dbReference type="PANTHER" id="PTHR23101">
    <property type="entry name" value="RAB GDP/GTP EXCHANGE FACTOR"/>
    <property type="match status" value="1"/>
</dbReference>
<feature type="compositionally biased region" description="Acidic residues" evidence="2">
    <location>
        <begin position="68"/>
        <end position="86"/>
    </location>
</feature>
<keyword evidence="1" id="KW-0175">Coiled coil</keyword>
<evidence type="ECO:0000313" key="5">
    <source>
        <dbReference type="Proteomes" id="UP000800093"/>
    </source>
</evidence>
<dbReference type="InterPro" id="IPR003123">
    <property type="entry name" value="VPS9"/>
</dbReference>
<accession>A0A9P4KH67</accession>